<feature type="compositionally biased region" description="Low complexity" evidence="1">
    <location>
        <begin position="154"/>
        <end position="164"/>
    </location>
</feature>
<reference evidence="3" key="1">
    <citation type="submission" date="2020-08" db="EMBL/GenBank/DDBJ databases">
        <title>Multicomponent nature underlies the extraordinary mechanical properties of spider dragline silk.</title>
        <authorList>
            <person name="Kono N."/>
            <person name="Nakamura H."/>
            <person name="Mori M."/>
            <person name="Yoshida Y."/>
            <person name="Ohtoshi R."/>
            <person name="Malay A.D."/>
            <person name="Moran D.A.P."/>
            <person name="Tomita M."/>
            <person name="Numata K."/>
            <person name="Arakawa K."/>
        </authorList>
    </citation>
    <scope>NUCLEOTIDE SEQUENCE</scope>
</reference>
<comment type="caution">
    <text evidence="3">The sequence shown here is derived from an EMBL/GenBank/DDBJ whole genome shotgun (WGS) entry which is preliminary data.</text>
</comment>
<dbReference type="EMBL" id="BMAW01112010">
    <property type="protein sequence ID" value="GFT50666.1"/>
    <property type="molecule type" value="Genomic_DNA"/>
</dbReference>
<accession>A0A8X6TSD1</accession>
<organism evidence="3 4">
    <name type="scientific">Nephila pilipes</name>
    <name type="common">Giant wood spider</name>
    <name type="synonym">Nephila maculata</name>
    <dbReference type="NCBI Taxonomy" id="299642"/>
    <lineage>
        <taxon>Eukaryota</taxon>
        <taxon>Metazoa</taxon>
        <taxon>Ecdysozoa</taxon>
        <taxon>Arthropoda</taxon>
        <taxon>Chelicerata</taxon>
        <taxon>Arachnida</taxon>
        <taxon>Araneae</taxon>
        <taxon>Araneomorphae</taxon>
        <taxon>Entelegynae</taxon>
        <taxon>Araneoidea</taxon>
        <taxon>Nephilidae</taxon>
        <taxon>Nephila</taxon>
    </lineage>
</organism>
<evidence type="ECO:0000313" key="3">
    <source>
        <dbReference type="EMBL" id="GFT50666.1"/>
    </source>
</evidence>
<evidence type="ECO:0000313" key="4">
    <source>
        <dbReference type="Proteomes" id="UP000887013"/>
    </source>
</evidence>
<evidence type="ECO:0000313" key="2">
    <source>
        <dbReference type="EMBL" id="GFS96109.1"/>
    </source>
</evidence>
<sequence length="190" mass="21443">MGGELHNSYMLRNYSEKNSNGNFSDPFLSDNTSRYSCSLDHNHPLFNSVVYQKCHDSLTLSEDPTVADDNEFDQSHIFDYQEENISKQVLYEVGIPEKTMNKSDCETCDENSLNEGHDLLEDITEHSETFSDDETVQIIEDNLSCGRIHSIESISSTPSKTSSCSKEEISSPFTSQNPKLQHPGTFSLKL</sequence>
<dbReference type="Proteomes" id="UP000887013">
    <property type="component" value="Unassembled WGS sequence"/>
</dbReference>
<evidence type="ECO:0000256" key="1">
    <source>
        <dbReference type="SAM" id="MobiDB-lite"/>
    </source>
</evidence>
<gene>
    <name evidence="3" type="primary">Farp2_0</name>
    <name evidence="3" type="ORF">NPIL_554521</name>
    <name evidence="2" type="ORF">NPIL_89031</name>
</gene>
<protein>
    <submittedName>
        <fullName evidence="3">FERM, ARHGEF and pleckstrin domain-containing protein 2</fullName>
    </submittedName>
</protein>
<dbReference type="EMBL" id="BMAW01005815">
    <property type="protein sequence ID" value="GFS96109.1"/>
    <property type="molecule type" value="Genomic_DNA"/>
</dbReference>
<dbReference type="AlphaFoldDB" id="A0A8X6TSD1"/>
<proteinExistence type="predicted"/>
<feature type="region of interest" description="Disordered" evidence="1">
    <location>
        <begin position="154"/>
        <end position="190"/>
    </location>
</feature>
<keyword evidence="4" id="KW-1185">Reference proteome</keyword>
<name>A0A8X6TSD1_NEPPI</name>